<dbReference type="RefSeq" id="WP_136882523.1">
    <property type="nucleotide sequence ID" value="NZ_CP050898.1"/>
</dbReference>
<dbReference type="AlphaFoldDB" id="A0A6H0ZPR7"/>
<evidence type="ECO:0000313" key="2">
    <source>
        <dbReference type="Proteomes" id="UP000500870"/>
    </source>
</evidence>
<proteinExistence type="predicted"/>
<sequence>MPVLKFTNDEIGTLLHALPSEAGEWLRCKTLHGSAQNFNSVSRILENVIALEARVQDVCDNITDEDDEEPIHMQITEAEAKRRTAVAKMIIAEIDAAELAASGNTPIGNAPAPRAGSGWHHQHGWLHPKKAMEAAAAAVEAGETTREEAADALGVDLAEVDAENARDRARLRAFWTCALAEPWTDIEDLDGGEDQMSPGTWTTLPEDCEGDDEMFDVTDPEPTTAGIDTQSTPDCKVSISITVGGKTLTIDGHEDVLETIREFNRAADAA</sequence>
<gene>
    <name evidence="1" type="ORF">FOB41_16460</name>
</gene>
<organism evidence="1 2">
    <name type="scientific">Agrobacterium pusense</name>
    <dbReference type="NCBI Taxonomy" id="648995"/>
    <lineage>
        <taxon>Bacteria</taxon>
        <taxon>Pseudomonadati</taxon>
        <taxon>Pseudomonadota</taxon>
        <taxon>Alphaproteobacteria</taxon>
        <taxon>Hyphomicrobiales</taxon>
        <taxon>Rhizobiaceae</taxon>
        <taxon>Rhizobium/Agrobacterium group</taxon>
        <taxon>Agrobacterium</taxon>
    </lineage>
</organism>
<evidence type="ECO:0000313" key="1">
    <source>
        <dbReference type="EMBL" id="QIX22619.1"/>
    </source>
</evidence>
<reference evidence="1 2" key="1">
    <citation type="submission" date="2020-04" db="EMBL/GenBank/DDBJ databases">
        <title>FDA dAtabase for Regulatory Grade micrObial Sequences (FDA-ARGOS): Supporting development and validation of Infectious Disease Dx tests.</title>
        <authorList>
            <person name="Sciortino C."/>
            <person name="Tallon L."/>
            <person name="Sadzewicz L."/>
            <person name="Vavikolanu K."/>
            <person name="Mehta A."/>
            <person name="Aluvathingal J."/>
            <person name="Nadendla S."/>
            <person name="Nandy P."/>
            <person name="Geyer C."/>
            <person name="Yan Y."/>
            <person name="Sichtig H."/>
        </authorList>
    </citation>
    <scope>NUCLEOTIDE SEQUENCE [LARGE SCALE GENOMIC DNA]</scope>
    <source>
        <strain evidence="1 2">FDAARGOS_633</strain>
    </source>
</reference>
<name>A0A6H0ZPR7_9HYPH</name>
<dbReference type="EMBL" id="CP050898">
    <property type="protein sequence ID" value="QIX22619.1"/>
    <property type="molecule type" value="Genomic_DNA"/>
</dbReference>
<protein>
    <submittedName>
        <fullName evidence="1">Uncharacterized protein</fullName>
    </submittedName>
</protein>
<dbReference type="Proteomes" id="UP000500870">
    <property type="component" value="Chromosome 1"/>
</dbReference>
<accession>A0A6H0ZPR7</accession>